<dbReference type="GO" id="GO:0006780">
    <property type="term" value="P:uroporphyrinogen III biosynthetic process"/>
    <property type="evidence" value="ECO:0007669"/>
    <property type="project" value="InterPro"/>
</dbReference>
<dbReference type="InterPro" id="IPR014776">
    <property type="entry name" value="4pyrrole_Mease_sub2"/>
</dbReference>
<dbReference type="InterPro" id="IPR000878">
    <property type="entry name" value="4pyrrol_Mease"/>
</dbReference>
<dbReference type="GO" id="GO:0004851">
    <property type="term" value="F:uroporphyrin-III C-methyltransferase activity"/>
    <property type="evidence" value="ECO:0007669"/>
    <property type="project" value="UniProtKB-EC"/>
</dbReference>
<evidence type="ECO:0000259" key="4">
    <source>
        <dbReference type="Pfam" id="PF00590"/>
    </source>
</evidence>
<dbReference type="EC" id="2.1.1.107" evidence="6"/>
<protein>
    <submittedName>
        <fullName evidence="6">Uroporphyrinogen-III synthase</fullName>
        <ecNumber evidence="6">2.1.1.107</ecNumber>
    </submittedName>
</protein>
<dbReference type="FunFam" id="3.40.50.10090:FF:000002">
    <property type="entry name" value="Bifunctional uroporphyrinogen-III C-methyltransferase/uroporphyrinogen-III synthase"/>
    <property type="match status" value="1"/>
</dbReference>
<dbReference type="EMBL" id="CP009220">
    <property type="protein sequence ID" value="ALC04930.1"/>
    <property type="molecule type" value="Genomic_DNA"/>
</dbReference>
<dbReference type="GO" id="GO:0032259">
    <property type="term" value="P:methylation"/>
    <property type="evidence" value="ECO:0007669"/>
    <property type="project" value="UniProtKB-KW"/>
</dbReference>
<feature type="domain" description="Tetrapyrrole biosynthesis uroporphyrinogen III synthase" evidence="5">
    <location>
        <begin position="427"/>
        <end position="658"/>
    </location>
</feature>
<dbReference type="Pfam" id="PF02602">
    <property type="entry name" value="HEM4"/>
    <property type="match status" value="1"/>
</dbReference>
<dbReference type="InterPro" id="IPR003043">
    <property type="entry name" value="Uropor_MeTrfase_CS"/>
</dbReference>
<dbReference type="GO" id="GO:0004852">
    <property type="term" value="F:uroporphyrinogen-III synthase activity"/>
    <property type="evidence" value="ECO:0007669"/>
    <property type="project" value="InterPro"/>
</dbReference>
<dbReference type="PROSITE" id="PS00839">
    <property type="entry name" value="SUMT_1"/>
    <property type="match status" value="1"/>
</dbReference>
<dbReference type="PANTHER" id="PTHR40082">
    <property type="entry name" value="BLR5956 PROTEIN"/>
    <property type="match status" value="1"/>
</dbReference>
<reference evidence="6 7" key="1">
    <citation type="submission" date="2014-08" db="EMBL/GenBank/DDBJ databases">
        <title>Complete genome sequence of Corynebacterium deserti GIMN1.010 (=DSM 45689), isolated from desert sand in western China.</title>
        <authorList>
            <person name="Ruckert C."/>
            <person name="Albersmeier A."/>
            <person name="Kalinowski J."/>
        </authorList>
    </citation>
    <scope>NUCLEOTIDE SEQUENCE [LARGE SCALE GENOMIC DNA]</scope>
    <source>
        <strain evidence="6 7">GIMN1.010</strain>
    </source>
</reference>
<dbReference type="Gene3D" id="3.40.1010.10">
    <property type="entry name" value="Cobalt-precorrin-4 Transmethylase, Domain 1"/>
    <property type="match status" value="1"/>
</dbReference>
<dbReference type="PANTHER" id="PTHR40082:SF1">
    <property type="entry name" value="BLR5956 PROTEIN"/>
    <property type="match status" value="1"/>
</dbReference>
<evidence type="ECO:0000256" key="2">
    <source>
        <dbReference type="ARBA" id="ARBA00022679"/>
    </source>
</evidence>
<dbReference type="Proteomes" id="UP000068067">
    <property type="component" value="Chromosome"/>
</dbReference>
<dbReference type="FunFam" id="3.40.50.10090:FF:000001">
    <property type="entry name" value="Bifunctional uroporphyrinogen-III C-methyltransferase/uroporphyrinogen-III synthase"/>
    <property type="match status" value="1"/>
</dbReference>
<dbReference type="CDD" id="cd06578">
    <property type="entry name" value="HemD"/>
    <property type="match status" value="1"/>
</dbReference>
<dbReference type="Pfam" id="PF00590">
    <property type="entry name" value="TP_methylase"/>
    <property type="match status" value="1"/>
</dbReference>
<organism evidence="6 7">
    <name type="scientific">Corynebacterium deserti GIMN1.010</name>
    <dbReference type="NCBI Taxonomy" id="931089"/>
    <lineage>
        <taxon>Bacteria</taxon>
        <taxon>Bacillati</taxon>
        <taxon>Actinomycetota</taxon>
        <taxon>Actinomycetes</taxon>
        <taxon>Mycobacteriales</taxon>
        <taxon>Corynebacteriaceae</taxon>
        <taxon>Corynebacterium</taxon>
    </lineage>
</organism>
<dbReference type="PATRIC" id="fig|931089.4.peg.477"/>
<dbReference type="SUPFAM" id="SSF69618">
    <property type="entry name" value="HemD-like"/>
    <property type="match status" value="1"/>
</dbReference>
<evidence type="ECO:0000256" key="3">
    <source>
        <dbReference type="ARBA" id="ARBA00022691"/>
    </source>
</evidence>
<accession>A0A0M4CN40</accession>
<evidence type="ECO:0000256" key="1">
    <source>
        <dbReference type="ARBA" id="ARBA00022603"/>
    </source>
</evidence>
<dbReference type="InterPro" id="IPR003754">
    <property type="entry name" value="4pyrrol_synth_uPrphyn_synth"/>
</dbReference>
<dbReference type="AlphaFoldDB" id="A0A0M4CN40"/>
<keyword evidence="3" id="KW-0949">S-adenosyl-L-methionine</keyword>
<sequence>MYIPHGKHLFLRWSGFAGILSLVPQPPQFQDAILCADQLCPQSTDGQCASLAFAKESGSDKDSGFFHAVGGSRWSLPRQVLEKILMTIAHKAEMAETTGIETSQVSDNTRVTSGVETLTHGSLRPVAVKGGKLEGQTEELLPGKVIFVGAGPGNPDLLTVRAREVLGSTVRAITDEQVLKGVRAFVATEIPVPEDKLQAAEDEYERICAEAKENGARRKPARPAPPTAAEIVEVSDASPAEIVELVKDALSHGGDVIRLVTGNPLSSDGTLAEISAVSEAGIEFQVVPGMSLPATVPAFAGIALGSTYTETDVNGTDLDWDKLASAPQPLVLQARAKDLPRIADELKARSMPVDTPVSVTANGTTRLQRTYDTTLGLLGKLDAELTGPLVVTLGKGVDDRSKYSWWENRALYGWRVLVPRAKEQAASMSARLSSHGAIPQEVPTISVEPPRNPAQMERAIKGIVEGRYQWVVLTSVNAVKAVWEKITEFGLDSRSFAGVRIAAVGEKTAAEIRALGITPELLPARSRQNAQGLVDVFPEYFEELDPVGRVLLPRADIATDVLVDGLTDLGWEVEDVVAYRTVRAAPPSAEIRDMIKTGGFDAVAFTSSSTVKNLVGIAGKPHQRTIIACIGPMTAATAEELGLRVDVVPEIAEVPELIDALAEHVADLRAQGQLPPPRKKRRRRKAS</sequence>
<dbReference type="InterPro" id="IPR035996">
    <property type="entry name" value="4pyrrol_Methylase_sf"/>
</dbReference>
<dbReference type="SUPFAM" id="SSF53790">
    <property type="entry name" value="Tetrapyrrole methylase"/>
    <property type="match status" value="1"/>
</dbReference>
<dbReference type="Gene3D" id="3.40.50.10090">
    <property type="match status" value="2"/>
</dbReference>
<proteinExistence type="predicted"/>
<dbReference type="InterPro" id="IPR014777">
    <property type="entry name" value="4pyrrole_Mease_sub1"/>
</dbReference>
<keyword evidence="1 6" id="KW-0489">Methyltransferase</keyword>
<dbReference type="KEGG" id="cdx:CDES_02350"/>
<dbReference type="Gene3D" id="3.30.950.10">
    <property type="entry name" value="Methyltransferase, Cobalt-precorrin-4 Transmethylase, Domain 2"/>
    <property type="match status" value="1"/>
</dbReference>
<evidence type="ECO:0000313" key="7">
    <source>
        <dbReference type="Proteomes" id="UP000068067"/>
    </source>
</evidence>
<keyword evidence="7" id="KW-1185">Reference proteome</keyword>
<dbReference type="STRING" id="931089.CDES_02350"/>
<feature type="domain" description="Tetrapyrrole methylase" evidence="4">
    <location>
        <begin position="144"/>
        <end position="376"/>
    </location>
</feature>
<evidence type="ECO:0000313" key="6">
    <source>
        <dbReference type="EMBL" id="ALC04930.1"/>
    </source>
</evidence>
<keyword evidence="2 6" id="KW-0808">Transferase</keyword>
<evidence type="ECO:0000259" key="5">
    <source>
        <dbReference type="Pfam" id="PF02602"/>
    </source>
</evidence>
<name>A0A0M4CN40_9CORY</name>
<dbReference type="InterPro" id="IPR036108">
    <property type="entry name" value="4pyrrol_syn_uPrphyn_synt_sf"/>
</dbReference>
<gene>
    <name evidence="6" type="ORF">CDES_02350</name>
</gene>
<dbReference type="InterPro" id="IPR039793">
    <property type="entry name" value="UROS/Hem4"/>
</dbReference>